<comment type="caution">
    <text evidence="2">The sequence shown here is derived from an EMBL/GenBank/DDBJ whole genome shotgun (WGS) entry which is preliminary data.</text>
</comment>
<evidence type="ECO:0000256" key="1">
    <source>
        <dbReference type="SAM" id="MobiDB-lite"/>
    </source>
</evidence>
<gene>
    <name evidence="2" type="ORF">AA0117_g12988</name>
</gene>
<dbReference type="EMBL" id="PDXD01000110">
    <property type="protein sequence ID" value="RYN61337.1"/>
    <property type="molecule type" value="Genomic_DNA"/>
</dbReference>
<reference evidence="3" key="1">
    <citation type="journal article" date="2019" name="bioRxiv">
        <title>Genomics, evolutionary history and diagnostics of the Alternaria alternata species group including apple and Asian pear pathotypes.</title>
        <authorList>
            <person name="Armitage A.D."/>
            <person name="Cockerton H.M."/>
            <person name="Sreenivasaprasad S."/>
            <person name="Woodhall J.W."/>
            <person name="Lane C.R."/>
            <person name="Harrison R.J."/>
            <person name="Clarkson J.P."/>
        </authorList>
    </citation>
    <scope>NUCLEOTIDE SEQUENCE [LARGE SCALE GENOMIC DNA]</scope>
    <source>
        <strain evidence="3">FERA 1177</strain>
    </source>
</reference>
<feature type="region of interest" description="Disordered" evidence="1">
    <location>
        <begin position="1"/>
        <end position="53"/>
    </location>
</feature>
<feature type="compositionally biased region" description="Basic residues" evidence="1">
    <location>
        <begin position="15"/>
        <end position="46"/>
    </location>
</feature>
<dbReference type="AlphaFoldDB" id="A0A4Q4MVG4"/>
<evidence type="ECO:0000313" key="2">
    <source>
        <dbReference type="EMBL" id="RYN61337.1"/>
    </source>
</evidence>
<protein>
    <submittedName>
        <fullName evidence="2">Uncharacterized protein</fullName>
    </submittedName>
</protein>
<evidence type="ECO:0000313" key="3">
    <source>
        <dbReference type="Proteomes" id="UP000291422"/>
    </source>
</evidence>
<accession>A0A4Q4MVG4</accession>
<sequence length="66" mass="7720">MGKGYRVNPMARNSPRTRHNVHKNRNRHSIPKQTLRKQGGRAKRPPFQRGLGAYDLRKRPLYATIN</sequence>
<dbReference type="Proteomes" id="UP000291422">
    <property type="component" value="Unassembled WGS sequence"/>
</dbReference>
<name>A0A4Q4MVG4_ALTAL</name>
<proteinExistence type="predicted"/>
<organism evidence="2 3">
    <name type="scientific">Alternaria alternata</name>
    <name type="common">Alternaria rot fungus</name>
    <name type="synonym">Torula alternata</name>
    <dbReference type="NCBI Taxonomy" id="5599"/>
    <lineage>
        <taxon>Eukaryota</taxon>
        <taxon>Fungi</taxon>
        <taxon>Dikarya</taxon>
        <taxon>Ascomycota</taxon>
        <taxon>Pezizomycotina</taxon>
        <taxon>Dothideomycetes</taxon>
        <taxon>Pleosporomycetidae</taxon>
        <taxon>Pleosporales</taxon>
        <taxon>Pleosporineae</taxon>
        <taxon>Pleosporaceae</taxon>
        <taxon>Alternaria</taxon>
        <taxon>Alternaria sect. Alternaria</taxon>
        <taxon>Alternaria alternata complex</taxon>
    </lineage>
</organism>